<dbReference type="InterPro" id="IPR016166">
    <property type="entry name" value="FAD-bd_PCMH"/>
</dbReference>
<dbReference type="OrthoDB" id="415825at2759"/>
<evidence type="ECO:0000256" key="6">
    <source>
        <dbReference type="ARBA" id="ARBA00023136"/>
    </source>
</evidence>
<comment type="subcellular location">
    <subcellularLocation>
        <location evidence="1">Membrane</location>
        <topology evidence="1">Single-pass membrane protein</topology>
    </subcellularLocation>
</comment>
<organism evidence="8 9">
    <name type="scientific">Aureobasidium subglaciale (strain EXF-2481)</name>
    <name type="common">Aureobasidium pullulans var. subglaciale</name>
    <dbReference type="NCBI Taxonomy" id="1043005"/>
    <lineage>
        <taxon>Eukaryota</taxon>
        <taxon>Fungi</taxon>
        <taxon>Dikarya</taxon>
        <taxon>Ascomycota</taxon>
        <taxon>Pezizomycotina</taxon>
        <taxon>Dothideomycetes</taxon>
        <taxon>Dothideomycetidae</taxon>
        <taxon>Dothideales</taxon>
        <taxon>Saccotheciaceae</taxon>
        <taxon>Aureobasidium</taxon>
    </lineage>
</organism>
<evidence type="ECO:0000256" key="2">
    <source>
        <dbReference type="ARBA" id="ARBA00012405"/>
    </source>
</evidence>
<dbReference type="GeneID" id="25371891"/>
<dbReference type="SUPFAM" id="SSF56176">
    <property type="entry name" value="FAD-binding/transporter-associated domain-like"/>
    <property type="match status" value="1"/>
</dbReference>
<feature type="domain" description="FAD-binding PCMH-type" evidence="7">
    <location>
        <begin position="1"/>
        <end position="167"/>
    </location>
</feature>
<dbReference type="AlphaFoldDB" id="A0A074YNE9"/>
<keyword evidence="9" id="KW-1185">Reference proteome</keyword>
<dbReference type="GO" id="GO:0005737">
    <property type="term" value="C:cytoplasm"/>
    <property type="evidence" value="ECO:0007669"/>
    <property type="project" value="TreeGrafter"/>
</dbReference>
<dbReference type="InterPro" id="IPR036318">
    <property type="entry name" value="FAD-bd_PCMH-like_sf"/>
</dbReference>
<dbReference type="GO" id="GO:0071949">
    <property type="term" value="F:FAD binding"/>
    <property type="evidence" value="ECO:0007669"/>
    <property type="project" value="InterPro"/>
</dbReference>
<evidence type="ECO:0000256" key="5">
    <source>
        <dbReference type="ARBA" id="ARBA00023002"/>
    </source>
</evidence>
<evidence type="ECO:0000256" key="1">
    <source>
        <dbReference type="ARBA" id="ARBA00004167"/>
    </source>
</evidence>
<dbReference type="GO" id="GO:0000246">
    <property type="term" value="F:Delta24(24-1) sterol reductase activity"/>
    <property type="evidence" value="ECO:0007669"/>
    <property type="project" value="TreeGrafter"/>
</dbReference>
<keyword evidence="5" id="KW-0560">Oxidoreductase</keyword>
<dbReference type="STRING" id="1043005.A0A074YNE9"/>
<dbReference type="Pfam" id="PF01565">
    <property type="entry name" value="FAD_binding_4"/>
    <property type="match status" value="1"/>
</dbReference>
<dbReference type="Proteomes" id="UP000030641">
    <property type="component" value="Unassembled WGS sequence"/>
</dbReference>
<dbReference type="EC" id="1.3.1.72" evidence="2"/>
<dbReference type="EMBL" id="KL584750">
    <property type="protein sequence ID" value="KEQ99343.1"/>
    <property type="molecule type" value="Genomic_DNA"/>
</dbReference>
<dbReference type="InterPro" id="IPR016169">
    <property type="entry name" value="FAD-bd_PCMH_sub2"/>
</dbReference>
<protein>
    <recommendedName>
        <fullName evidence="2">Delta(24)-sterol reductase</fullName>
        <ecNumber evidence="2">1.3.1.72</ecNumber>
    </recommendedName>
</protein>
<evidence type="ECO:0000313" key="8">
    <source>
        <dbReference type="EMBL" id="KEQ99343.1"/>
    </source>
</evidence>
<dbReference type="GO" id="GO:0050614">
    <property type="term" value="F:Delta24-sterol reductase activity"/>
    <property type="evidence" value="ECO:0007669"/>
    <property type="project" value="UniProtKB-EC"/>
</dbReference>
<reference evidence="8 9" key="1">
    <citation type="journal article" date="2014" name="BMC Genomics">
        <title>Genome sequencing of four Aureobasidium pullulans varieties: biotechnological potential, stress tolerance, and description of new species.</title>
        <authorList>
            <person name="Gostin Ar C."/>
            <person name="Ohm R.A."/>
            <person name="Kogej T."/>
            <person name="Sonjak S."/>
            <person name="Turk M."/>
            <person name="Zajc J."/>
            <person name="Zalar P."/>
            <person name="Grube M."/>
            <person name="Sun H."/>
            <person name="Han J."/>
            <person name="Sharma A."/>
            <person name="Chiniquy J."/>
            <person name="Ngan C.Y."/>
            <person name="Lipzen A."/>
            <person name="Barry K."/>
            <person name="Grigoriev I.V."/>
            <person name="Gunde-Cimerman N."/>
        </authorList>
    </citation>
    <scope>NUCLEOTIDE SEQUENCE [LARGE SCALE GENOMIC DNA]</scope>
    <source>
        <strain evidence="8 9">EXF-2481</strain>
    </source>
</reference>
<sequence>MDNHTETVQHISARLKDLYSRKEQYRIFHGSTNSTRSYSIDRNRMIDTSSLNRVLSVDKATKTASVEPNVPMDQLVEATLPFGLVPPVVMEFKGITAGGGFSGTGGESSSFKHGSFDCTVNWIEIVLADGEVVKASPEKRSDLFYGATSSLGTLGVTTLMEIQLVDAARYVETTYTPCHSLDETLEKVKSASKDTENDYVDGFLVSLRRGIVVTGRLTSSISRETRIQRFQGARDPWFYIHADRTTQRAQGSVTEAVPLADYLFRYDRGAFWMGKYAFNYFMVPFNRVTRWALDDFMQTSTMYHALHASGHMQQYIIQDLGIPAANVKDFIVEVDRAFGFYPLWLCPMKPWTQQSSFHPHGIHTDLVINVGVWGPNGASTPKEVVQRNRTLEKLVRQSGGRKWLYAQAFYTESEFSDIYDEKSYQELRSKYKAEHLPSAFDKACVIGKSKGQGVSQGWGDWTAQKAWSVWPISGVYGVLQTLVSKEYLLKK</sequence>
<dbReference type="Gene3D" id="3.30.465.10">
    <property type="match status" value="1"/>
</dbReference>
<keyword evidence="3" id="KW-0812">Transmembrane</keyword>
<dbReference type="InterPro" id="IPR006094">
    <property type="entry name" value="Oxid_FAD_bind_N"/>
</dbReference>
<dbReference type="OMA" id="TKWLYAH"/>
<evidence type="ECO:0000256" key="3">
    <source>
        <dbReference type="ARBA" id="ARBA00022692"/>
    </source>
</evidence>
<evidence type="ECO:0000259" key="7">
    <source>
        <dbReference type="PROSITE" id="PS51387"/>
    </source>
</evidence>
<dbReference type="RefSeq" id="XP_013347817.1">
    <property type="nucleotide sequence ID" value="XM_013492363.1"/>
</dbReference>
<name>A0A074YNE9_AURSE</name>
<proteinExistence type="predicted"/>
<dbReference type="HOGENOM" id="CLU_025883_0_0_1"/>
<dbReference type="GO" id="GO:0016020">
    <property type="term" value="C:membrane"/>
    <property type="evidence" value="ECO:0007669"/>
    <property type="project" value="UniProtKB-SubCell"/>
</dbReference>
<keyword evidence="6" id="KW-0472">Membrane</keyword>
<dbReference type="FunFam" id="3.30.465.10:FF:000031">
    <property type="entry name" value="FAD binding domain protein"/>
    <property type="match status" value="1"/>
</dbReference>
<keyword evidence="4" id="KW-1133">Transmembrane helix</keyword>
<gene>
    <name evidence="8" type="ORF">AUEXF2481DRAFT_860</name>
</gene>
<dbReference type="GO" id="GO:0008202">
    <property type="term" value="P:steroid metabolic process"/>
    <property type="evidence" value="ECO:0007669"/>
    <property type="project" value="TreeGrafter"/>
</dbReference>
<evidence type="ECO:0000256" key="4">
    <source>
        <dbReference type="ARBA" id="ARBA00022989"/>
    </source>
</evidence>
<dbReference type="PANTHER" id="PTHR10801">
    <property type="entry name" value="24-DEHYDROCHOLESTEROL REDUCTASE"/>
    <property type="match status" value="1"/>
</dbReference>
<dbReference type="PANTHER" id="PTHR10801:SF0">
    <property type="entry name" value="DELTA(24)-STEROL REDUCTASE"/>
    <property type="match status" value="1"/>
</dbReference>
<dbReference type="InterPro" id="IPR040165">
    <property type="entry name" value="Diminuto-like"/>
</dbReference>
<dbReference type="InParanoid" id="A0A074YNE9"/>
<evidence type="ECO:0000313" key="9">
    <source>
        <dbReference type="Proteomes" id="UP000030641"/>
    </source>
</evidence>
<dbReference type="PROSITE" id="PS51387">
    <property type="entry name" value="FAD_PCMH"/>
    <property type="match status" value="1"/>
</dbReference>
<accession>A0A074YNE9</accession>